<feature type="domain" description="Tyrosine-protein kinase G-rich" evidence="3">
    <location>
        <begin position="227"/>
        <end position="299"/>
    </location>
</feature>
<dbReference type="GO" id="GO:0005886">
    <property type="term" value="C:plasma membrane"/>
    <property type="evidence" value="ECO:0007669"/>
    <property type="project" value="TreeGrafter"/>
</dbReference>
<evidence type="ECO:0000313" key="5">
    <source>
        <dbReference type="Proteomes" id="UP000263273"/>
    </source>
</evidence>
<feature type="transmembrane region" description="Helical" evidence="2">
    <location>
        <begin position="280"/>
        <end position="301"/>
    </location>
</feature>
<keyword evidence="2" id="KW-0472">Membrane</keyword>
<keyword evidence="2" id="KW-0812">Transmembrane</keyword>
<dbReference type="Pfam" id="PF13807">
    <property type="entry name" value="GNVR"/>
    <property type="match status" value="1"/>
</dbReference>
<dbReference type="PANTHER" id="PTHR32309">
    <property type="entry name" value="TYROSINE-PROTEIN KINASE"/>
    <property type="match status" value="1"/>
</dbReference>
<dbReference type="InterPro" id="IPR050445">
    <property type="entry name" value="Bact_polysacc_biosynth/exp"/>
</dbReference>
<dbReference type="GO" id="GO:0004713">
    <property type="term" value="F:protein tyrosine kinase activity"/>
    <property type="evidence" value="ECO:0007669"/>
    <property type="project" value="TreeGrafter"/>
</dbReference>
<keyword evidence="1" id="KW-0175">Coiled coil</keyword>
<evidence type="ECO:0000313" key="4">
    <source>
        <dbReference type="EMBL" id="HBK52859.1"/>
    </source>
</evidence>
<dbReference type="AlphaFoldDB" id="A0A354YUK0"/>
<dbReference type="PANTHER" id="PTHR32309:SF13">
    <property type="entry name" value="FERRIC ENTEROBACTIN TRANSPORT PROTEIN FEPE"/>
    <property type="match status" value="1"/>
</dbReference>
<accession>A0A354YUK0</accession>
<name>A0A354YUK0_9FIRM</name>
<organism evidence="4 5">
    <name type="scientific">Syntrophomonas wolfei</name>
    <dbReference type="NCBI Taxonomy" id="863"/>
    <lineage>
        <taxon>Bacteria</taxon>
        <taxon>Bacillati</taxon>
        <taxon>Bacillota</taxon>
        <taxon>Clostridia</taxon>
        <taxon>Eubacteriales</taxon>
        <taxon>Syntrophomonadaceae</taxon>
        <taxon>Syntrophomonas</taxon>
    </lineage>
</organism>
<sequence length="324" mass="36491">MPYTRNGLKSSIKTQQLQNTNLIIITVSNNNPELAATIANTLREEFILHINKINKKKMAQSLEIMEKEWLQKEEAELDAASEKLKEHKLQSRSIEFLNSQLGKKREDLINYQSWLAKAEIDRASQQEGIKQLQETIAHTPHTLTTVNTANGILPADLQGIDIKDGTVSSEQINMNYTSLMDAYNSKTTDLAELNVQINKTRQEITRQEKEILDLEAELIRNQIGEKKLQNEVSRRESVVTLLSSKIAELKMTESINLADNNIITVSEAMVPEAPIKPNKMLNIAIAAVLGLMLATFSIFLIEYLRENGTNKSESEELKGFTGNV</sequence>
<reference evidence="4 5" key="1">
    <citation type="journal article" date="2018" name="Nat. Biotechnol.">
        <title>A standardized bacterial taxonomy based on genome phylogeny substantially revises the tree of life.</title>
        <authorList>
            <person name="Parks D.H."/>
            <person name="Chuvochina M."/>
            <person name="Waite D.W."/>
            <person name="Rinke C."/>
            <person name="Skarshewski A."/>
            <person name="Chaumeil P.A."/>
            <person name="Hugenholtz P."/>
        </authorList>
    </citation>
    <scope>NUCLEOTIDE SEQUENCE [LARGE SCALE GENOMIC DNA]</scope>
    <source>
        <strain evidence="4">UBA10948</strain>
    </source>
</reference>
<dbReference type="EMBL" id="DNZF01000059">
    <property type="protein sequence ID" value="HBK52859.1"/>
    <property type="molecule type" value="Genomic_DNA"/>
</dbReference>
<evidence type="ECO:0000256" key="2">
    <source>
        <dbReference type="SAM" id="Phobius"/>
    </source>
</evidence>
<comment type="caution">
    <text evidence="4">The sequence shown here is derived from an EMBL/GenBank/DDBJ whole genome shotgun (WGS) entry which is preliminary data.</text>
</comment>
<protein>
    <recommendedName>
        <fullName evidence="3">Tyrosine-protein kinase G-rich domain-containing protein</fullName>
    </recommendedName>
</protein>
<feature type="coiled-coil region" evidence="1">
    <location>
        <begin position="183"/>
        <end position="217"/>
    </location>
</feature>
<dbReference type="InterPro" id="IPR032807">
    <property type="entry name" value="GNVR"/>
</dbReference>
<evidence type="ECO:0000256" key="1">
    <source>
        <dbReference type="SAM" id="Coils"/>
    </source>
</evidence>
<dbReference type="STRING" id="378794.GCA_001570625_01856"/>
<keyword evidence="2" id="KW-1133">Transmembrane helix</keyword>
<evidence type="ECO:0000259" key="3">
    <source>
        <dbReference type="Pfam" id="PF13807"/>
    </source>
</evidence>
<proteinExistence type="predicted"/>
<dbReference type="Proteomes" id="UP000263273">
    <property type="component" value="Unassembled WGS sequence"/>
</dbReference>
<gene>
    <name evidence="4" type="ORF">DDZ44_02830</name>
</gene>